<evidence type="ECO:0000313" key="5">
    <source>
        <dbReference type="Proteomes" id="UP000694501"/>
    </source>
</evidence>
<protein>
    <submittedName>
        <fullName evidence="4">AAA family ATPase</fullName>
    </submittedName>
</protein>
<dbReference type="GO" id="GO:0004016">
    <property type="term" value="F:adenylate cyclase activity"/>
    <property type="evidence" value="ECO:0007669"/>
    <property type="project" value="TreeGrafter"/>
</dbReference>
<keyword evidence="2" id="KW-0067">ATP-binding</keyword>
<dbReference type="SMART" id="SM00421">
    <property type="entry name" value="HTH_LUXR"/>
    <property type="match status" value="1"/>
</dbReference>
<dbReference type="PRINTS" id="PR00038">
    <property type="entry name" value="HTHLUXR"/>
</dbReference>
<dbReference type="PANTHER" id="PTHR16305:SF35">
    <property type="entry name" value="TRANSCRIPTIONAL ACTIVATOR DOMAIN"/>
    <property type="match status" value="1"/>
</dbReference>
<dbReference type="InterPro" id="IPR000792">
    <property type="entry name" value="Tscrpt_reg_LuxR_C"/>
</dbReference>
<dbReference type="GO" id="GO:0005524">
    <property type="term" value="F:ATP binding"/>
    <property type="evidence" value="ECO:0007669"/>
    <property type="project" value="UniProtKB-KW"/>
</dbReference>
<dbReference type="InterPro" id="IPR016032">
    <property type="entry name" value="Sig_transdc_resp-reg_C-effctor"/>
</dbReference>
<sequence length="971" mass="103782">MRSHTRSLVGRDPQLEQLGNALADARQGRGGVVFVVGEAGVGKSRLGAEAAGGALNDGMRVLRGRSSTTGPAVPFRPLTEALMSLFRSGDPPDGVLLGPYRPALGQLIPDWYTGERESSSMVVLGEAVLRLLLASAPEQGLLLLLEDLHDADPETLGVLEYLVDNLEHTPLLLLATVRTDFSDALDLAQSARRRGAAALLELPPLTRAQTGAMAAAQLGVASPEEVPEAVLQRLWEDSAGSPYLIEELLQSIIGTGALVQGPDGWRAVGDARGDVSSTLARGILRRIDRLGAQGLTLLSAAAVLGRRFPLTVLQRMTDIDDRALLTHLHAGVAARLVIPDEPAPDWYSFRHSLSIEALFTQMTTGQRAELARRGAEAVEELHPGLEGDWCVFAAGLRGEAGDRERAGDLFARAGARALATGALSSAVALLTRAEGLLAGGGRPQARAEVLENLLPALAEAGDFTRAFDLVDDLRTLDGSGLSPARLATVHTRLAKVAHLAGRWSDGNRQIERARAELALAPDEAEAAAVDVTAAYLALDTPGPGRTQQAETLALSAAAAAEHHKLPVVACQAWQLLATVVRERDPDRARAMLEQAGETAERHRLPLQRMYVMTRLGGNAWLAEGDSAGLREAREEALRLGSVNVVHTVDGILVLDAVLRGGYAAAGEAAAKCLAVVRRLRFAPTVRYVLTAQATLAAHLGDRAEMEARLADLTEWDGAGSQEEPLGYGLARAFCALLEENRERAAEELRTVRALEADNPSTFHLSGTHGLGLLLDVLSGAAGRERYREVTATATSRLRWNRQFVTLADAVLLGAEGEGARASARVAETQSEPYAMARHLGLRLVADAARRDGWGDPVSWLRQAEHHFHELNVPPVSNACRAGLRQLGVSLHQHRSGTSGIPEELRAQGVTVREYEVFRLLAERLSNKDLADRLFISPRTAEKHIASLMAKVGATNRANLCARSAAFRTSGT</sequence>
<evidence type="ECO:0000259" key="3">
    <source>
        <dbReference type="PROSITE" id="PS50043"/>
    </source>
</evidence>
<keyword evidence="5" id="KW-1185">Reference proteome</keyword>
<evidence type="ECO:0000256" key="1">
    <source>
        <dbReference type="ARBA" id="ARBA00022741"/>
    </source>
</evidence>
<dbReference type="GO" id="GO:0005737">
    <property type="term" value="C:cytoplasm"/>
    <property type="evidence" value="ECO:0007669"/>
    <property type="project" value="TreeGrafter"/>
</dbReference>
<dbReference type="Proteomes" id="UP000694501">
    <property type="component" value="Unassembled WGS sequence"/>
</dbReference>
<dbReference type="InterPro" id="IPR041664">
    <property type="entry name" value="AAA_16"/>
</dbReference>
<evidence type="ECO:0000313" key="4">
    <source>
        <dbReference type="EMBL" id="MBU7597106.1"/>
    </source>
</evidence>
<dbReference type="SUPFAM" id="SSF52540">
    <property type="entry name" value="P-loop containing nucleoside triphosphate hydrolases"/>
    <property type="match status" value="1"/>
</dbReference>
<name>A0A949JL18_9ACTN</name>
<dbReference type="InterPro" id="IPR036388">
    <property type="entry name" value="WH-like_DNA-bd_sf"/>
</dbReference>
<keyword evidence="1" id="KW-0547">Nucleotide-binding</keyword>
<dbReference type="CDD" id="cd06170">
    <property type="entry name" value="LuxR_C_like"/>
    <property type="match status" value="1"/>
</dbReference>
<proteinExistence type="predicted"/>
<dbReference type="Pfam" id="PF00196">
    <property type="entry name" value="GerE"/>
    <property type="match status" value="1"/>
</dbReference>
<dbReference type="RefSeq" id="WP_211042500.1">
    <property type="nucleotide sequence ID" value="NZ_JAELVF020000001.1"/>
</dbReference>
<dbReference type="PANTHER" id="PTHR16305">
    <property type="entry name" value="TESTICULAR SOLUBLE ADENYLYL CYCLASE"/>
    <property type="match status" value="1"/>
</dbReference>
<dbReference type="SUPFAM" id="SSF46894">
    <property type="entry name" value="C-terminal effector domain of the bipartite response regulators"/>
    <property type="match status" value="1"/>
</dbReference>
<dbReference type="PROSITE" id="PS50043">
    <property type="entry name" value="HTH_LUXR_2"/>
    <property type="match status" value="1"/>
</dbReference>
<dbReference type="EMBL" id="JAELVF020000001">
    <property type="protein sequence ID" value="MBU7597106.1"/>
    <property type="molecule type" value="Genomic_DNA"/>
</dbReference>
<dbReference type="InterPro" id="IPR027417">
    <property type="entry name" value="P-loop_NTPase"/>
</dbReference>
<evidence type="ECO:0000256" key="2">
    <source>
        <dbReference type="ARBA" id="ARBA00022840"/>
    </source>
</evidence>
<dbReference type="Gene3D" id="1.10.10.10">
    <property type="entry name" value="Winged helix-like DNA-binding domain superfamily/Winged helix DNA-binding domain"/>
    <property type="match status" value="1"/>
</dbReference>
<organism evidence="4 5">
    <name type="scientific">Streptomyces tardus</name>
    <dbReference type="NCBI Taxonomy" id="2780544"/>
    <lineage>
        <taxon>Bacteria</taxon>
        <taxon>Bacillati</taxon>
        <taxon>Actinomycetota</taxon>
        <taxon>Actinomycetes</taxon>
        <taxon>Kitasatosporales</taxon>
        <taxon>Streptomycetaceae</taxon>
        <taxon>Streptomyces</taxon>
    </lineage>
</organism>
<dbReference type="GO" id="GO:0006355">
    <property type="term" value="P:regulation of DNA-templated transcription"/>
    <property type="evidence" value="ECO:0007669"/>
    <property type="project" value="InterPro"/>
</dbReference>
<dbReference type="Pfam" id="PF13191">
    <property type="entry name" value="AAA_16"/>
    <property type="match status" value="1"/>
</dbReference>
<gene>
    <name evidence="4" type="ORF">JGS22_005510</name>
</gene>
<reference evidence="4" key="1">
    <citation type="submission" date="2021-06" db="EMBL/GenBank/DDBJ databases">
        <title>Sequencing of actinobacteria type strains.</title>
        <authorList>
            <person name="Nguyen G.-S."/>
            <person name="Wentzel A."/>
        </authorList>
    </citation>
    <scope>NUCLEOTIDE SEQUENCE</scope>
    <source>
        <strain evidence="4">P38-E01</strain>
    </source>
</reference>
<dbReference type="AlphaFoldDB" id="A0A949JL18"/>
<feature type="domain" description="HTH luxR-type" evidence="3">
    <location>
        <begin position="902"/>
        <end position="967"/>
    </location>
</feature>
<accession>A0A949JL18</accession>
<dbReference type="GO" id="GO:0003677">
    <property type="term" value="F:DNA binding"/>
    <property type="evidence" value="ECO:0007669"/>
    <property type="project" value="InterPro"/>
</dbReference>
<comment type="caution">
    <text evidence="4">The sequence shown here is derived from an EMBL/GenBank/DDBJ whole genome shotgun (WGS) entry which is preliminary data.</text>
</comment>